<keyword evidence="3" id="KW-0268">Exocytosis</keyword>
<dbReference type="Proteomes" id="UP001306508">
    <property type="component" value="Unassembled WGS sequence"/>
</dbReference>
<evidence type="ECO:0000256" key="4">
    <source>
        <dbReference type="ARBA" id="ARBA00023054"/>
    </source>
</evidence>
<feature type="domain" description="Exocyst complex component Sec10 N-terminal" evidence="7">
    <location>
        <begin position="66"/>
        <end position="179"/>
    </location>
</feature>
<organism evidence="8 9">
    <name type="scientific">Arxiozyma heterogenica</name>
    <dbReference type="NCBI Taxonomy" id="278026"/>
    <lineage>
        <taxon>Eukaryota</taxon>
        <taxon>Fungi</taxon>
        <taxon>Dikarya</taxon>
        <taxon>Ascomycota</taxon>
        <taxon>Saccharomycotina</taxon>
        <taxon>Saccharomycetes</taxon>
        <taxon>Saccharomycetales</taxon>
        <taxon>Saccharomycetaceae</taxon>
        <taxon>Arxiozyma</taxon>
    </lineage>
</organism>
<dbReference type="PANTHER" id="PTHR12100:SF0">
    <property type="entry name" value="EXOCYST COMPLEX COMPONENT 5"/>
    <property type="match status" value="1"/>
</dbReference>
<reference evidence="9" key="1">
    <citation type="submission" date="2023-07" db="EMBL/GenBank/DDBJ databases">
        <title>A draft genome of Kazachstania heterogenica Y-27499.</title>
        <authorList>
            <person name="Donic C."/>
            <person name="Kralova J.S."/>
            <person name="Fidel L."/>
            <person name="Ben-Dor S."/>
            <person name="Jung S."/>
        </authorList>
    </citation>
    <scope>NUCLEOTIDE SEQUENCE [LARGE SCALE GENOMIC DNA]</scope>
    <source>
        <strain evidence="9">Y27499</strain>
    </source>
</reference>
<comment type="similarity">
    <text evidence="1">Belongs to the SEC10 family.</text>
</comment>
<dbReference type="InterPro" id="IPR048625">
    <property type="entry name" value="Sec10_N"/>
</dbReference>
<protein>
    <recommendedName>
        <fullName evidence="10">Exocyst complex component Sec10</fullName>
    </recommendedName>
</protein>
<evidence type="ECO:0000313" key="9">
    <source>
        <dbReference type="Proteomes" id="UP001306508"/>
    </source>
</evidence>
<dbReference type="Pfam" id="PF20667">
    <property type="entry name" value="Sec10_N"/>
    <property type="match status" value="1"/>
</dbReference>
<evidence type="ECO:0000313" key="8">
    <source>
        <dbReference type="EMBL" id="KAK5779670.1"/>
    </source>
</evidence>
<keyword evidence="4 5" id="KW-0175">Coiled coil</keyword>
<dbReference type="InterPro" id="IPR009976">
    <property type="entry name" value="Sec10-like"/>
</dbReference>
<dbReference type="InterPro" id="IPR048627">
    <property type="entry name" value="Sec10_HB"/>
</dbReference>
<keyword evidence="9" id="KW-1185">Reference proteome</keyword>
<dbReference type="GO" id="GO:0006893">
    <property type="term" value="P:Golgi to plasma membrane transport"/>
    <property type="evidence" value="ECO:0007669"/>
    <property type="project" value="TreeGrafter"/>
</dbReference>
<dbReference type="AlphaFoldDB" id="A0AAN8A8L3"/>
<evidence type="ECO:0000256" key="3">
    <source>
        <dbReference type="ARBA" id="ARBA00022483"/>
    </source>
</evidence>
<dbReference type="GO" id="GO:0006887">
    <property type="term" value="P:exocytosis"/>
    <property type="evidence" value="ECO:0007669"/>
    <property type="project" value="UniProtKB-KW"/>
</dbReference>
<sequence length="863" mass="98613">MNSLYELDSKWKKLLTRDNLLGGLTVNEFVEQLGKDHTLRVPTKGLVSNPSNINDHGYGAVGTWDPKPYVRTFESILKELAKLQHESEAIKSKLGSEVLEQELKHSYAIKELQSRLNEITTEYVSLDSKLASVTKGVKPLGDKLEKSIRQKKQYTKSVELVNIYNEFLETNDSSPTLAALLKSPHFGNQLNAAAIMKSLIALAKKIETQSIPKTIDATKRIESIAESMENKWLEEFNHAYRDSDFTKLNEIAIILNKFNAGVNVISNFINQHEFFVEQNQFDINDENGTEKFDFDQNLLNPDYHYVIYDKKVMIPLLSEIASVIEKESRIVIQVFDKKAIQVLQLFIQRIFVQKLEPKINHILVNSLNWSNLLYIRNLHSLHTLMGQFIKDLSAFFQDGLISNGNGEIISTLEQCYSDLFSNYLYDRSRYFDLEKQNLESILIGKAKKLNTSFSKEITPRALNIRLNKMIENGEDMTDFMNINEIGVSNDIINGVGSHNKNMNLGHKFFNDGIFNNKLSQYKNVIKRRLDFDNSTIKDTGEDKVPESLSLSSKDQFELFDLENVDAMLKCVVEAVARIMELIPNKASEYTLELLEVMFIGIIGSYIDSGLEIAYYKLINSDTNYDSLDLLSLDYISKSTEMLNYLSISIKSVFLPLLKNSPKNKQLIIELTNINIKKSEISINIIMAKLVDMITECFSTSLAKQTRKDFIPKTQDLIDHDTVPAIEIVNFLNKIHSQANNFLKPKNLNKFLIKIGEILYNMLLVHYSKFPVNSIGGIIVTKDIIGYLNIIELWNIQYLVDKFSTLRELANLFTVKSDLLESLTMEGHLLDVDSKIINAYIANRQDSISDNFISTVKNNIKQYT</sequence>
<evidence type="ECO:0000256" key="5">
    <source>
        <dbReference type="SAM" id="Coils"/>
    </source>
</evidence>
<name>A0AAN8A8L3_9SACH</name>
<accession>A0AAN8A8L3</accession>
<dbReference type="GO" id="GO:0000145">
    <property type="term" value="C:exocyst"/>
    <property type="evidence" value="ECO:0007669"/>
    <property type="project" value="TreeGrafter"/>
</dbReference>
<dbReference type="PANTHER" id="PTHR12100">
    <property type="entry name" value="SEC10"/>
    <property type="match status" value="1"/>
</dbReference>
<evidence type="ECO:0000259" key="7">
    <source>
        <dbReference type="Pfam" id="PF20667"/>
    </source>
</evidence>
<evidence type="ECO:0000259" key="6">
    <source>
        <dbReference type="Pfam" id="PF07393"/>
    </source>
</evidence>
<comment type="caution">
    <text evidence="8">The sequence shown here is derived from an EMBL/GenBank/DDBJ whole genome shotgun (WGS) entry which is preliminary data.</text>
</comment>
<evidence type="ECO:0000256" key="2">
    <source>
        <dbReference type="ARBA" id="ARBA00022448"/>
    </source>
</evidence>
<feature type="coiled-coil region" evidence="5">
    <location>
        <begin position="73"/>
        <end position="129"/>
    </location>
</feature>
<dbReference type="Pfam" id="PF07393">
    <property type="entry name" value="Sec10_HB"/>
    <property type="match status" value="1"/>
</dbReference>
<evidence type="ECO:0000256" key="1">
    <source>
        <dbReference type="ARBA" id="ARBA00006572"/>
    </source>
</evidence>
<proteinExistence type="inferred from homology"/>
<dbReference type="EMBL" id="JAWIZZ010000046">
    <property type="protein sequence ID" value="KAK5779670.1"/>
    <property type="molecule type" value="Genomic_DNA"/>
</dbReference>
<keyword evidence="2" id="KW-0813">Transport</keyword>
<evidence type="ECO:0008006" key="10">
    <source>
        <dbReference type="Google" id="ProtNLM"/>
    </source>
</evidence>
<feature type="domain" description="Exocyst complex component Sec10-like alpha-helical bundle" evidence="6">
    <location>
        <begin position="192"/>
        <end position="846"/>
    </location>
</feature>
<gene>
    <name evidence="8" type="ORF">RI543_002789</name>
</gene>